<evidence type="ECO:0000256" key="1">
    <source>
        <dbReference type="SAM" id="Phobius"/>
    </source>
</evidence>
<gene>
    <name evidence="2" type="ORF">NCCP602_24450</name>
</gene>
<accession>A0ABP3CCN0</accession>
<organism evidence="2 3">
    <name type="scientific">Brevibacterium metallidurans</name>
    <dbReference type="NCBI Taxonomy" id="1482676"/>
    <lineage>
        <taxon>Bacteria</taxon>
        <taxon>Bacillati</taxon>
        <taxon>Actinomycetota</taxon>
        <taxon>Actinomycetes</taxon>
        <taxon>Micrococcales</taxon>
        <taxon>Brevibacteriaceae</taxon>
        <taxon>Brevibacterium</taxon>
    </lineage>
</organism>
<name>A0ABP3CCN0_9MICO</name>
<dbReference type="Proteomes" id="UP001498238">
    <property type="component" value="Unassembled WGS sequence"/>
</dbReference>
<dbReference type="RefSeq" id="WP_259801394.1">
    <property type="nucleotide sequence ID" value="NZ_BAAAAF010000010.1"/>
</dbReference>
<sequence>MTTPTPQQATDLLAQIDSTQKQARSTDAWPLVILLIVISAAASIGLFAMAVIDDPTTQLVILGAAAAWMIPAFAVYLTSALSWSRRSTFLLVTWLPVTALAFIAGVVADSMTPGSWVTFAAAGVIWVASLVFALLGLRR</sequence>
<keyword evidence="1" id="KW-1133">Transmembrane helix</keyword>
<reference evidence="2 3" key="1">
    <citation type="submission" date="2024-01" db="EMBL/GenBank/DDBJ databases">
        <title>Characterization of antibiotic resistant novel bacterial strains and their environmental applications.</title>
        <authorList>
            <person name="Manzoor S."/>
            <person name="Abbas S."/>
            <person name="Arshad M."/>
            <person name="Ahmed I."/>
        </authorList>
    </citation>
    <scope>NUCLEOTIDE SEQUENCE [LARGE SCALE GENOMIC DNA]</scope>
    <source>
        <strain evidence="2 3">NCCP-602</strain>
    </source>
</reference>
<evidence type="ECO:0000313" key="3">
    <source>
        <dbReference type="Proteomes" id="UP001498238"/>
    </source>
</evidence>
<protein>
    <submittedName>
        <fullName evidence="2">Uncharacterized protein</fullName>
    </submittedName>
</protein>
<comment type="caution">
    <text evidence="2">The sequence shown here is derived from an EMBL/GenBank/DDBJ whole genome shotgun (WGS) entry which is preliminary data.</text>
</comment>
<keyword evidence="3" id="KW-1185">Reference proteome</keyword>
<feature type="transmembrane region" description="Helical" evidence="1">
    <location>
        <begin position="89"/>
        <end position="108"/>
    </location>
</feature>
<evidence type="ECO:0000313" key="2">
    <source>
        <dbReference type="EMBL" id="GAA0036484.1"/>
    </source>
</evidence>
<dbReference type="EMBL" id="BAAAAF010000010">
    <property type="protein sequence ID" value="GAA0036484.1"/>
    <property type="molecule type" value="Genomic_DNA"/>
</dbReference>
<feature type="transmembrane region" description="Helical" evidence="1">
    <location>
        <begin position="58"/>
        <end position="77"/>
    </location>
</feature>
<proteinExistence type="predicted"/>
<feature type="transmembrane region" description="Helical" evidence="1">
    <location>
        <begin position="28"/>
        <end position="52"/>
    </location>
</feature>
<keyword evidence="1" id="KW-0472">Membrane</keyword>
<feature type="transmembrane region" description="Helical" evidence="1">
    <location>
        <begin position="114"/>
        <end position="137"/>
    </location>
</feature>
<keyword evidence="1" id="KW-0812">Transmembrane</keyword>